<sequence length="91" mass="10862">CCSTLSTQQYVPPSAAPFLRLPALQAHFLPRKGKVPVLLTNFAWHQHHHSYWNRRRRRRRRLSLPCRLNYFIVQTKMSRPSDIFHITHNTT</sequence>
<name>A0A811V863_CERCA</name>
<feature type="non-terminal residue" evidence="1">
    <location>
        <position position="1"/>
    </location>
</feature>
<evidence type="ECO:0000313" key="1">
    <source>
        <dbReference type="EMBL" id="CAD7006738.1"/>
    </source>
</evidence>
<organism evidence="1 2">
    <name type="scientific">Ceratitis capitata</name>
    <name type="common">Mediterranean fruit fly</name>
    <name type="synonym">Tephritis capitata</name>
    <dbReference type="NCBI Taxonomy" id="7213"/>
    <lineage>
        <taxon>Eukaryota</taxon>
        <taxon>Metazoa</taxon>
        <taxon>Ecdysozoa</taxon>
        <taxon>Arthropoda</taxon>
        <taxon>Hexapoda</taxon>
        <taxon>Insecta</taxon>
        <taxon>Pterygota</taxon>
        <taxon>Neoptera</taxon>
        <taxon>Endopterygota</taxon>
        <taxon>Diptera</taxon>
        <taxon>Brachycera</taxon>
        <taxon>Muscomorpha</taxon>
        <taxon>Tephritoidea</taxon>
        <taxon>Tephritidae</taxon>
        <taxon>Ceratitis</taxon>
        <taxon>Ceratitis</taxon>
    </lineage>
</organism>
<keyword evidence="2" id="KW-1185">Reference proteome</keyword>
<comment type="caution">
    <text evidence="1">The sequence shown here is derived from an EMBL/GenBank/DDBJ whole genome shotgun (WGS) entry which is preliminary data.</text>
</comment>
<dbReference type="Proteomes" id="UP000606786">
    <property type="component" value="Unassembled WGS sequence"/>
</dbReference>
<accession>A0A811V863</accession>
<feature type="non-terminal residue" evidence="1">
    <location>
        <position position="91"/>
    </location>
</feature>
<dbReference type="AlphaFoldDB" id="A0A811V863"/>
<reference evidence="1" key="1">
    <citation type="submission" date="2020-11" db="EMBL/GenBank/DDBJ databases">
        <authorList>
            <person name="Whitehead M."/>
        </authorList>
    </citation>
    <scope>NUCLEOTIDE SEQUENCE</scope>
    <source>
        <strain evidence="1">EGII</strain>
    </source>
</reference>
<protein>
    <submittedName>
        <fullName evidence="1">(Mediterranean fruit fly) hypothetical protein</fullName>
    </submittedName>
</protein>
<proteinExistence type="predicted"/>
<evidence type="ECO:0000313" key="2">
    <source>
        <dbReference type="Proteomes" id="UP000606786"/>
    </source>
</evidence>
<gene>
    <name evidence="1" type="ORF">CCAP1982_LOCUS15037</name>
</gene>
<dbReference type="EMBL" id="CAJHJT010000043">
    <property type="protein sequence ID" value="CAD7006738.1"/>
    <property type="molecule type" value="Genomic_DNA"/>
</dbReference>